<evidence type="ECO:0000259" key="4">
    <source>
        <dbReference type="PROSITE" id="PS50222"/>
    </source>
</evidence>
<dbReference type="InterPro" id="IPR050145">
    <property type="entry name" value="Centrin_CML-like"/>
</dbReference>
<accession>A0ABD3N0V2</accession>
<feature type="domain" description="EF-hand" evidence="4">
    <location>
        <begin position="184"/>
        <end position="218"/>
    </location>
</feature>
<dbReference type="InterPro" id="IPR011992">
    <property type="entry name" value="EF-hand-dom_pair"/>
</dbReference>
<dbReference type="SMART" id="SM00054">
    <property type="entry name" value="EFh"/>
    <property type="match status" value="3"/>
</dbReference>
<proteinExistence type="predicted"/>
<keyword evidence="2" id="KW-0106">Calcium</keyword>
<dbReference type="InterPro" id="IPR002048">
    <property type="entry name" value="EF_hand_dom"/>
</dbReference>
<evidence type="ECO:0000313" key="6">
    <source>
        <dbReference type="Proteomes" id="UP001530400"/>
    </source>
</evidence>
<feature type="domain" description="EF-hand" evidence="4">
    <location>
        <begin position="37"/>
        <end position="72"/>
    </location>
</feature>
<dbReference type="Pfam" id="PF13833">
    <property type="entry name" value="EF-hand_8"/>
    <property type="match status" value="1"/>
</dbReference>
<dbReference type="Pfam" id="PF13499">
    <property type="entry name" value="EF-hand_7"/>
    <property type="match status" value="1"/>
</dbReference>
<feature type="compositionally biased region" description="Polar residues" evidence="3">
    <location>
        <begin position="24"/>
        <end position="34"/>
    </location>
</feature>
<protein>
    <recommendedName>
        <fullName evidence="4">EF-hand domain-containing protein</fullName>
    </recommendedName>
</protein>
<gene>
    <name evidence="5" type="ORF">ACHAWO_011303</name>
</gene>
<feature type="domain" description="EF-hand" evidence="4">
    <location>
        <begin position="130"/>
        <end position="165"/>
    </location>
</feature>
<keyword evidence="1" id="KW-0677">Repeat</keyword>
<reference evidence="5 6" key="1">
    <citation type="submission" date="2024-10" db="EMBL/GenBank/DDBJ databases">
        <title>Updated reference genomes for cyclostephanoid diatoms.</title>
        <authorList>
            <person name="Roberts W.R."/>
            <person name="Alverson A.J."/>
        </authorList>
    </citation>
    <scope>NUCLEOTIDE SEQUENCE [LARGE SCALE GENOMIC DNA]</scope>
    <source>
        <strain evidence="5 6">AJA010-31</strain>
    </source>
</reference>
<dbReference type="SUPFAM" id="SSF47473">
    <property type="entry name" value="EF-hand"/>
    <property type="match status" value="1"/>
</dbReference>
<dbReference type="InterPro" id="IPR018247">
    <property type="entry name" value="EF_Hand_1_Ca_BS"/>
</dbReference>
<evidence type="ECO:0000313" key="5">
    <source>
        <dbReference type="EMBL" id="KAL3769775.1"/>
    </source>
</evidence>
<organism evidence="5 6">
    <name type="scientific">Cyclotella atomus</name>
    <dbReference type="NCBI Taxonomy" id="382360"/>
    <lineage>
        <taxon>Eukaryota</taxon>
        <taxon>Sar</taxon>
        <taxon>Stramenopiles</taxon>
        <taxon>Ochrophyta</taxon>
        <taxon>Bacillariophyta</taxon>
        <taxon>Coscinodiscophyceae</taxon>
        <taxon>Thalassiosirophycidae</taxon>
        <taxon>Stephanodiscales</taxon>
        <taxon>Stephanodiscaceae</taxon>
        <taxon>Cyclotella</taxon>
    </lineage>
</organism>
<feature type="compositionally biased region" description="Polar residues" evidence="3">
    <location>
        <begin position="1"/>
        <end position="15"/>
    </location>
</feature>
<comment type="caution">
    <text evidence="5">The sequence shown here is derived from an EMBL/GenBank/DDBJ whole genome shotgun (WGS) entry which is preliminary data.</text>
</comment>
<dbReference type="Proteomes" id="UP001530400">
    <property type="component" value="Unassembled WGS sequence"/>
</dbReference>
<dbReference type="Gene3D" id="1.10.238.10">
    <property type="entry name" value="EF-hand"/>
    <property type="match status" value="2"/>
</dbReference>
<sequence length="218" mass="25207">MTSQTPSRSTSNHQPIESPFPLSPLNQSPSSHGLSQRHLQEIQTIFRIFDPNLHGYIDCRTFEVLTRSLGLRMTAVQVRAEVEMAWEERLAVVETVEEQYQQHQHGRERCIDLPMVISILAKRGYGKQRSVLDEVRMYFRLLDRDNKGYVTLEDLTRVQAEIESTRNELREEMGDLDVLRFKSVGDATLKVMIDVFDVNKDGVIDLEEFCRIVEPILS</sequence>
<evidence type="ECO:0000256" key="1">
    <source>
        <dbReference type="ARBA" id="ARBA00022737"/>
    </source>
</evidence>
<dbReference type="CDD" id="cd00051">
    <property type="entry name" value="EFh"/>
    <property type="match status" value="1"/>
</dbReference>
<evidence type="ECO:0000256" key="2">
    <source>
        <dbReference type="ARBA" id="ARBA00022837"/>
    </source>
</evidence>
<dbReference type="PROSITE" id="PS00018">
    <property type="entry name" value="EF_HAND_1"/>
    <property type="match status" value="1"/>
</dbReference>
<dbReference type="AlphaFoldDB" id="A0ABD3N0V2"/>
<feature type="region of interest" description="Disordered" evidence="3">
    <location>
        <begin position="1"/>
        <end position="34"/>
    </location>
</feature>
<dbReference type="EMBL" id="JALLPJ020001325">
    <property type="protein sequence ID" value="KAL3769775.1"/>
    <property type="molecule type" value="Genomic_DNA"/>
</dbReference>
<dbReference type="PROSITE" id="PS50222">
    <property type="entry name" value="EF_HAND_2"/>
    <property type="match status" value="3"/>
</dbReference>
<evidence type="ECO:0000256" key="3">
    <source>
        <dbReference type="SAM" id="MobiDB-lite"/>
    </source>
</evidence>
<keyword evidence="6" id="KW-1185">Reference proteome</keyword>
<name>A0ABD3N0V2_9STRA</name>
<dbReference type="PANTHER" id="PTHR23050">
    <property type="entry name" value="CALCIUM BINDING PROTEIN"/>
    <property type="match status" value="1"/>
</dbReference>